<dbReference type="GO" id="GO:0045454">
    <property type="term" value="P:cell redox homeostasis"/>
    <property type="evidence" value="ECO:0007669"/>
    <property type="project" value="TreeGrafter"/>
</dbReference>
<dbReference type="PANTHER" id="PTHR32234:SF0">
    <property type="entry name" value="THIOL:DISULFIDE INTERCHANGE PROTEIN DSBD"/>
    <property type="match status" value="1"/>
</dbReference>
<dbReference type="SUPFAM" id="SSF52833">
    <property type="entry name" value="Thioredoxin-like"/>
    <property type="match status" value="1"/>
</dbReference>
<dbReference type="Gene3D" id="2.60.40.1250">
    <property type="entry name" value="Thiol:disulfide interchange protein DsbD, N-terminal domain"/>
    <property type="match status" value="1"/>
</dbReference>
<gene>
    <name evidence="10" type="ORF">H9847_02840</name>
</gene>
<dbReference type="GO" id="GO:0015035">
    <property type="term" value="F:protein-disulfide reductase activity"/>
    <property type="evidence" value="ECO:0007669"/>
    <property type="project" value="TreeGrafter"/>
</dbReference>
<dbReference type="AlphaFoldDB" id="A0A948TFG5"/>
<evidence type="ECO:0000256" key="5">
    <source>
        <dbReference type="ARBA" id="ARBA00022989"/>
    </source>
</evidence>
<dbReference type="InterPro" id="IPR003834">
    <property type="entry name" value="Cyt_c_assmbl_TM_dom"/>
</dbReference>
<keyword evidence="4" id="KW-0201">Cytochrome c-type biogenesis</keyword>
<dbReference type="PROSITE" id="PS51352">
    <property type="entry name" value="THIOREDOXIN_2"/>
    <property type="match status" value="1"/>
</dbReference>
<dbReference type="GO" id="GO:0005886">
    <property type="term" value="C:plasma membrane"/>
    <property type="evidence" value="ECO:0007669"/>
    <property type="project" value="UniProtKB-SubCell"/>
</dbReference>
<organism evidence="10 11">
    <name type="scientific">Candidatus Anaerobiospirillum pullicola</name>
    <dbReference type="NCBI Taxonomy" id="2838451"/>
    <lineage>
        <taxon>Bacteria</taxon>
        <taxon>Pseudomonadati</taxon>
        <taxon>Pseudomonadota</taxon>
        <taxon>Gammaproteobacteria</taxon>
        <taxon>Aeromonadales</taxon>
        <taxon>Succinivibrionaceae</taxon>
        <taxon>Anaerobiospirillum</taxon>
    </lineage>
</organism>
<protein>
    <submittedName>
        <fullName evidence="10">Sulfite exporter TauE/SafE family protein</fullName>
    </submittedName>
</protein>
<name>A0A948TFG5_9GAMM</name>
<feature type="transmembrane region" description="Helical" evidence="8">
    <location>
        <begin position="466"/>
        <end position="492"/>
    </location>
</feature>
<comment type="caution">
    <text evidence="10">The sequence shown here is derived from an EMBL/GenBank/DDBJ whole genome shotgun (WGS) entry which is preliminary data.</text>
</comment>
<evidence type="ECO:0000256" key="2">
    <source>
        <dbReference type="ARBA" id="ARBA00022475"/>
    </source>
</evidence>
<feature type="transmembrane region" description="Helical" evidence="8">
    <location>
        <begin position="314"/>
        <end position="346"/>
    </location>
</feature>
<dbReference type="Proteomes" id="UP000733611">
    <property type="component" value="Unassembled WGS sequence"/>
</dbReference>
<feature type="transmembrane region" description="Helical" evidence="8">
    <location>
        <begin position="536"/>
        <end position="557"/>
    </location>
</feature>
<dbReference type="PROSITE" id="PS51354">
    <property type="entry name" value="GLUTAREDOXIN_2"/>
    <property type="match status" value="1"/>
</dbReference>
<feature type="compositionally biased region" description="Low complexity" evidence="7">
    <location>
        <begin position="244"/>
        <end position="265"/>
    </location>
</feature>
<reference evidence="10" key="2">
    <citation type="submission" date="2021-04" db="EMBL/GenBank/DDBJ databases">
        <authorList>
            <person name="Gilroy R."/>
        </authorList>
    </citation>
    <scope>NUCLEOTIDE SEQUENCE</scope>
    <source>
        <strain evidence="10">378</strain>
    </source>
</reference>
<dbReference type="PANTHER" id="PTHR32234">
    <property type="entry name" value="THIOL:DISULFIDE INTERCHANGE PROTEIN DSBD"/>
    <property type="match status" value="1"/>
</dbReference>
<feature type="region of interest" description="Disordered" evidence="7">
    <location>
        <begin position="236"/>
        <end position="284"/>
    </location>
</feature>
<evidence type="ECO:0000256" key="6">
    <source>
        <dbReference type="ARBA" id="ARBA00023136"/>
    </source>
</evidence>
<dbReference type="InterPro" id="IPR013766">
    <property type="entry name" value="Thioredoxin_domain"/>
</dbReference>
<dbReference type="Gene3D" id="3.40.30.10">
    <property type="entry name" value="Glutaredoxin"/>
    <property type="match status" value="1"/>
</dbReference>
<proteinExistence type="predicted"/>
<keyword evidence="2" id="KW-1003">Cell membrane</keyword>
<keyword evidence="3 8" id="KW-0812">Transmembrane</keyword>
<evidence type="ECO:0000256" key="8">
    <source>
        <dbReference type="SAM" id="Phobius"/>
    </source>
</evidence>
<dbReference type="Pfam" id="PF11412">
    <property type="entry name" value="DsbD_N"/>
    <property type="match status" value="1"/>
</dbReference>
<feature type="domain" description="Thioredoxin" evidence="9">
    <location>
        <begin position="613"/>
        <end position="738"/>
    </location>
</feature>
<dbReference type="EMBL" id="JAHLFE010000054">
    <property type="protein sequence ID" value="MBU3843797.1"/>
    <property type="molecule type" value="Genomic_DNA"/>
</dbReference>
<feature type="transmembrane region" description="Helical" evidence="8">
    <location>
        <begin position="498"/>
        <end position="524"/>
    </location>
</feature>
<keyword evidence="6 8" id="KW-0472">Membrane</keyword>
<reference evidence="10" key="1">
    <citation type="journal article" date="2021" name="PeerJ">
        <title>Extensive microbial diversity within the chicken gut microbiome revealed by metagenomics and culture.</title>
        <authorList>
            <person name="Gilroy R."/>
            <person name="Ravi A."/>
            <person name="Getino M."/>
            <person name="Pursley I."/>
            <person name="Horton D.L."/>
            <person name="Alikhan N.F."/>
            <person name="Baker D."/>
            <person name="Gharbi K."/>
            <person name="Hall N."/>
            <person name="Watson M."/>
            <person name="Adriaenssens E.M."/>
            <person name="Foster-Nyarko E."/>
            <person name="Jarju S."/>
            <person name="Secka A."/>
            <person name="Antonio M."/>
            <person name="Oren A."/>
            <person name="Chaudhuri R.R."/>
            <person name="La Ragione R."/>
            <person name="Hildebrand F."/>
            <person name="Pallen M.J."/>
        </authorList>
    </citation>
    <scope>NUCLEOTIDE SEQUENCE</scope>
    <source>
        <strain evidence="10">378</strain>
    </source>
</reference>
<evidence type="ECO:0000256" key="3">
    <source>
        <dbReference type="ARBA" id="ARBA00022692"/>
    </source>
</evidence>
<evidence type="ECO:0000313" key="11">
    <source>
        <dbReference type="Proteomes" id="UP000733611"/>
    </source>
</evidence>
<dbReference type="InterPro" id="IPR028250">
    <property type="entry name" value="DsbDN"/>
</dbReference>
<evidence type="ECO:0000256" key="4">
    <source>
        <dbReference type="ARBA" id="ARBA00022748"/>
    </source>
</evidence>
<keyword evidence="5 8" id="KW-1133">Transmembrane helix</keyword>
<dbReference type="InterPro" id="IPR036249">
    <property type="entry name" value="Thioredoxin-like_sf"/>
</dbReference>
<feature type="transmembrane region" description="Helical" evidence="8">
    <location>
        <begin position="420"/>
        <end position="445"/>
    </location>
</feature>
<evidence type="ECO:0000256" key="1">
    <source>
        <dbReference type="ARBA" id="ARBA00004651"/>
    </source>
</evidence>
<dbReference type="Pfam" id="PF02683">
    <property type="entry name" value="DsbD_TM"/>
    <property type="match status" value="2"/>
</dbReference>
<sequence length="766" mass="83048">MVERAQGSNADALNAFFGDASAEDAAAATAAAATDTATESAPAIAPENAFANTAETHEAGTTSEALEALATPEERTTTTHDAASAISAFRSAASNRDRDYAAKFDLSALNQQAKPIATDSKLPFHLHMEQKDKELNISFTIDGKSYLYRDSIKVQALDSSLYLGALTLPPSVEHKDALGISQVYFNEVQITVPISVGEAGDHVQLTYQGCDENGICYPPQAVRLVLETAVDSSATGTTTHQSITSAEGATGSTDSTTTDSKNTTSGRNFTALPATDSQGDAGIDESDDDWGDFDLITQESQYSNKLTQIIADNIFIGVLLSFLLGIGLDLTPCVLPMLPIFSAMIIGSQKEKAKSKDELGLTANELNPQPSYTRYFKRWTVIIVQNIGYALGLSLTYMVLGLLMSMLGAGLHSVLQSPPVLIFLAILLLICALACAGVVELRLPALVTNRLQKQLSIIKTTSFSGAFMFGAISALIVSPCTSAPLAGALLYVMQTGNFWIGAPLFFAIGLGMATPLLIVGIFGAKFLQNSGIFGDIIKRIMVVVLVISAYYLVQHLLGRLELFITMLMIYVVLIYIVISIYTLIRRQSMNLMAITIVAILALIPTYFSTDVFESRQERVPYAAFTPIQTEQALEQSLKGQYSYVMFTAKWCTNCKFMERTIYSQEAFLRSSKDINRVVVDITDTRNEETTRLMEKYQIIGVPFYMTIAPDGTIVHSQLGLCDETQVLHSLNELKAMQASDPSFAAKPRRAIRPPITASLHARVSAQ</sequence>
<accession>A0A948TFG5</accession>
<dbReference type="SUPFAM" id="SSF74863">
    <property type="entry name" value="Thiol:disulfide interchange protein DsbD, N-terminal domain (DsbD-alpha)"/>
    <property type="match status" value="1"/>
</dbReference>
<dbReference type="InterPro" id="IPR036929">
    <property type="entry name" value="DsbDN_sf"/>
</dbReference>
<evidence type="ECO:0000259" key="9">
    <source>
        <dbReference type="PROSITE" id="PS51352"/>
    </source>
</evidence>
<comment type="subcellular location">
    <subcellularLocation>
        <location evidence="1">Cell membrane</location>
        <topology evidence="1">Multi-pass membrane protein</topology>
    </subcellularLocation>
</comment>
<dbReference type="GO" id="GO:0017004">
    <property type="term" value="P:cytochrome complex assembly"/>
    <property type="evidence" value="ECO:0007669"/>
    <property type="project" value="UniProtKB-KW"/>
</dbReference>
<evidence type="ECO:0000256" key="7">
    <source>
        <dbReference type="SAM" id="MobiDB-lite"/>
    </source>
</evidence>
<feature type="transmembrane region" description="Helical" evidence="8">
    <location>
        <begin position="563"/>
        <end position="584"/>
    </location>
</feature>
<feature type="transmembrane region" description="Helical" evidence="8">
    <location>
        <begin position="591"/>
        <end position="607"/>
    </location>
</feature>
<feature type="transmembrane region" description="Helical" evidence="8">
    <location>
        <begin position="379"/>
        <end position="400"/>
    </location>
</feature>
<evidence type="ECO:0000313" key="10">
    <source>
        <dbReference type="EMBL" id="MBU3843797.1"/>
    </source>
</evidence>